<dbReference type="Proteomes" id="UP000317646">
    <property type="component" value="Unassembled WGS sequence"/>
</dbReference>
<keyword evidence="4" id="KW-1185">Reference proteome</keyword>
<dbReference type="Gene3D" id="3.40.250.10">
    <property type="entry name" value="Rhodanese-like domain"/>
    <property type="match status" value="1"/>
</dbReference>
<name>A0A502HFZ5_9BACT</name>
<dbReference type="RefSeq" id="WP_140464777.1">
    <property type="nucleotide sequence ID" value="NZ_RCYZ01000001.1"/>
</dbReference>
<dbReference type="InterPro" id="IPR036873">
    <property type="entry name" value="Rhodanese-like_dom_sf"/>
</dbReference>
<dbReference type="PANTHER" id="PTHR43031:SF1">
    <property type="entry name" value="PYRIDINE NUCLEOTIDE-DISULPHIDE OXIDOREDUCTASE"/>
    <property type="match status" value="1"/>
</dbReference>
<dbReference type="Pfam" id="PF00581">
    <property type="entry name" value="Rhodanese"/>
    <property type="match status" value="1"/>
</dbReference>
<feature type="signal peptide" evidence="1">
    <location>
        <begin position="1"/>
        <end position="30"/>
    </location>
</feature>
<proteinExistence type="predicted"/>
<feature type="domain" description="Rhodanese" evidence="2">
    <location>
        <begin position="60"/>
        <end position="149"/>
    </location>
</feature>
<organism evidence="3 4">
    <name type="scientific">Hymenobacter nivis</name>
    <dbReference type="NCBI Taxonomy" id="1850093"/>
    <lineage>
        <taxon>Bacteria</taxon>
        <taxon>Pseudomonadati</taxon>
        <taxon>Bacteroidota</taxon>
        <taxon>Cytophagia</taxon>
        <taxon>Cytophagales</taxon>
        <taxon>Hymenobacteraceae</taxon>
        <taxon>Hymenobacter</taxon>
    </lineage>
</organism>
<evidence type="ECO:0000256" key="1">
    <source>
        <dbReference type="SAM" id="SignalP"/>
    </source>
</evidence>
<dbReference type="NCBIfam" id="NF045521">
    <property type="entry name" value="rhoda_near_glyco"/>
    <property type="match status" value="1"/>
</dbReference>
<protein>
    <submittedName>
        <fullName evidence="3">Rhodanese-like domain-containing protein</fullName>
    </submittedName>
</protein>
<gene>
    <name evidence="3" type="ORF">EAH73_02200</name>
</gene>
<dbReference type="CDD" id="cd00158">
    <property type="entry name" value="RHOD"/>
    <property type="match status" value="1"/>
</dbReference>
<evidence type="ECO:0000313" key="3">
    <source>
        <dbReference type="EMBL" id="TPG72080.1"/>
    </source>
</evidence>
<accession>A0A502HFZ5</accession>
<dbReference type="EMBL" id="RCYZ01000001">
    <property type="protein sequence ID" value="TPG72080.1"/>
    <property type="molecule type" value="Genomic_DNA"/>
</dbReference>
<dbReference type="AlphaFoldDB" id="A0A502HFZ5"/>
<dbReference type="SMART" id="SM00450">
    <property type="entry name" value="RHOD"/>
    <property type="match status" value="1"/>
</dbReference>
<comment type="caution">
    <text evidence="3">The sequence shown here is derived from an EMBL/GenBank/DDBJ whole genome shotgun (WGS) entry which is preliminary data.</text>
</comment>
<dbReference type="SUPFAM" id="SSF52821">
    <property type="entry name" value="Rhodanese/Cell cycle control phosphatase"/>
    <property type="match status" value="1"/>
</dbReference>
<evidence type="ECO:0000259" key="2">
    <source>
        <dbReference type="PROSITE" id="PS50206"/>
    </source>
</evidence>
<dbReference type="PROSITE" id="PS50206">
    <property type="entry name" value="RHODANESE_3"/>
    <property type="match status" value="1"/>
</dbReference>
<sequence length="177" mass="19386">MTTSSFVLRLGGVLLLVGLVAACQSRQADAPPTTNKLYSAMLNGLLKESVPFVSVAQLKSQPAPVLLDTREPAEFAVSHLRGAKWVGYDNFSLAEVEDIPKNTPIVVYCSVGVRSEKIGAQLQAAGFTNVRNLYGGLFEWMNEGQPVFTADNEPTDRVHAYSPTWGIWLQRGQKVYQ</sequence>
<feature type="chain" id="PRO_5021319031" evidence="1">
    <location>
        <begin position="31"/>
        <end position="177"/>
    </location>
</feature>
<dbReference type="InterPro" id="IPR050229">
    <property type="entry name" value="GlpE_sulfurtransferase"/>
</dbReference>
<dbReference type="PANTHER" id="PTHR43031">
    <property type="entry name" value="FAD-DEPENDENT OXIDOREDUCTASE"/>
    <property type="match status" value="1"/>
</dbReference>
<keyword evidence="1" id="KW-0732">Signal</keyword>
<dbReference type="InterPro" id="IPR001763">
    <property type="entry name" value="Rhodanese-like_dom"/>
</dbReference>
<dbReference type="OrthoDB" id="598065at2"/>
<reference evidence="3 4" key="1">
    <citation type="journal article" date="2019" name="Environ. Microbiol.">
        <title>Species interactions and distinct microbial communities in high Arctic permafrost affected cryosols are associated with the CH4 and CO2 gas fluxes.</title>
        <authorList>
            <person name="Altshuler I."/>
            <person name="Hamel J."/>
            <person name="Turney S."/>
            <person name="Magnuson E."/>
            <person name="Levesque R."/>
            <person name="Greer C."/>
            <person name="Whyte L.G."/>
        </authorList>
    </citation>
    <scope>NUCLEOTIDE SEQUENCE [LARGE SCALE GENOMIC DNA]</scope>
    <source>
        <strain evidence="3 4">S9.2P</strain>
    </source>
</reference>
<evidence type="ECO:0000313" key="4">
    <source>
        <dbReference type="Proteomes" id="UP000317646"/>
    </source>
</evidence>